<dbReference type="Gene3D" id="3.30.70.1230">
    <property type="entry name" value="Nucleotide cyclase"/>
    <property type="match status" value="1"/>
</dbReference>
<dbReference type="PROSITE" id="PS50125">
    <property type="entry name" value="GUANYLATE_CYCLASE_2"/>
    <property type="match status" value="1"/>
</dbReference>
<feature type="transmembrane region" description="Helical" evidence="1">
    <location>
        <begin position="325"/>
        <end position="345"/>
    </location>
</feature>
<keyword evidence="3" id="KW-0456">Lyase</keyword>
<evidence type="ECO:0000256" key="1">
    <source>
        <dbReference type="SAM" id="Phobius"/>
    </source>
</evidence>
<evidence type="ECO:0000313" key="3">
    <source>
        <dbReference type="EMBL" id="MBB3976264.1"/>
    </source>
</evidence>
<proteinExistence type="predicted"/>
<reference evidence="3 4" key="1">
    <citation type="submission" date="2020-08" db="EMBL/GenBank/DDBJ databases">
        <title>Genomic Encyclopedia of Type Strains, Phase IV (KMG-IV): sequencing the most valuable type-strain genomes for metagenomic binning, comparative biology and taxonomic classification.</title>
        <authorList>
            <person name="Goeker M."/>
        </authorList>
    </citation>
    <scope>NUCLEOTIDE SEQUENCE [LARGE SCALE GENOMIC DNA]</scope>
    <source>
        <strain evidence="3 4">DSM 100211</strain>
    </source>
</reference>
<dbReference type="GO" id="GO:0009190">
    <property type="term" value="P:cyclic nucleotide biosynthetic process"/>
    <property type="evidence" value="ECO:0007669"/>
    <property type="project" value="InterPro"/>
</dbReference>
<dbReference type="AlphaFoldDB" id="A0A7W6GJU4"/>
<keyword evidence="1" id="KW-1133">Transmembrane helix</keyword>
<keyword evidence="1" id="KW-0812">Transmembrane</keyword>
<dbReference type="InterPro" id="IPR007890">
    <property type="entry name" value="CHASE2"/>
</dbReference>
<feature type="transmembrane region" description="Helical" evidence="1">
    <location>
        <begin position="352"/>
        <end position="371"/>
    </location>
</feature>
<organism evidence="3 4">
    <name type="scientific">Mycoplana azooxidifex</name>
    <dbReference type="NCBI Taxonomy" id="1636188"/>
    <lineage>
        <taxon>Bacteria</taxon>
        <taxon>Pseudomonadati</taxon>
        <taxon>Pseudomonadota</taxon>
        <taxon>Alphaproteobacteria</taxon>
        <taxon>Hyphomicrobiales</taxon>
        <taxon>Rhizobiaceae</taxon>
        <taxon>Mycoplana</taxon>
    </lineage>
</organism>
<feature type="domain" description="Guanylate cyclase" evidence="2">
    <location>
        <begin position="442"/>
        <end position="574"/>
    </location>
</feature>
<dbReference type="SMART" id="SM01080">
    <property type="entry name" value="CHASE2"/>
    <property type="match status" value="1"/>
</dbReference>
<dbReference type="EMBL" id="JACIEE010000003">
    <property type="protein sequence ID" value="MBB3976264.1"/>
    <property type="molecule type" value="Genomic_DNA"/>
</dbReference>
<dbReference type="SMART" id="SM00044">
    <property type="entry name" value="CYCc"/>
    <property type="match status" value="1"/>
</dbReference>
<dbReference type="CDD" id="cd07302">
    <property type="entry name" value="CHD"/>
    <property type="match status" value="1"/>
</dbReference>
<protein>
    <submittedName>
        <fullName evidence="3">Adenylate cyclase</fullName>
        <ecNumber evidence="3">4.6.1.1</ecNumber>
    </submittedName>
</protein>
<dbReference type="RefSeq" id="WP_343059437.1">
    <property type="nucleotide sequence ID" value="NZ_JACIEE010000003.1"/>
</dbReference>
<evidence type="ECO:0000259" key="2">
    <source>
        <dbReference type="PROSITE" id="PS50125"/>
    </source>
</evidence>
<dbReference type="InterPro" id="IPR001054">
    <property type="entry name" value="A/G_cyclase"/>
</dbReference>
<name>A0A7W6GJU4_9HYPH</name>
<dbReference type="SUPFAM" id="SSF55073">
    <property type="entry name" value="Nucleotide cyclase"/>
    <property type="match status" value="1"/>
</dbReference>
<dbReference type="PANTHER" id="PTHR43081:SF1">
    <property type="entry name" value="ADENYLATE CYCLASE, TERMINAL-DIFFERENTIATION SPECIFIC"/>
    <property type="match status" value="1"/>
</dbReference>
<gene>
    <name evidence="3" type="ORF">GGQ64_001453</name>
</gene>
<dbReference type="InterPro" id="IPR029787">
    <property type="entry name" value="Nucleotide_cyclase"/>
</dbReference>
<feature type="transmembrane region" description="Helical" evidence="1">
    <location>
        <begin position="383"/>
        <end position="400"/>
    </location>
</feature>
<dbReference type="Pfam" id="PF05226">
    <property type="entry name" value="CHASE2"/>
    <property type="match status" value="1"/>
</dbReference>
<dbReference type="GO" id="GO:0004016">
    <property type="term" value="F:adenylate cyclase activity"/>
    <property type="evidence" value="ECO:0007669"/>
    <property type="project" value="UniProtKB-EC"/>
</dbReference>
<evidence type="ECO:0000313" key="4">
    <source>
        <dbReference type="Proteomes" id="UP000574761"/>
    </source>
</evidence>
<keyword evidence="1" id="KW-0472">Membrane</keyword>
<dbReference type="GO" id="GO:0035556">
    <property type="term" value="P:intracellular signal transduction"/>
    <property type="evidence" value="ECO:0007669"/>
    <property type="project" value="InterPro"/>
</dbReference>
<keyword evidence="4" id="KW-1185">Reference proteome</keyword>
<dbReference type="InterPro" id="IPR050697">
    <property type="entry name" value="Adenylyl/Guanylyl_Cyclase_3/4"/>
</dbReference>
<dbReference type="Proteomes" id="UP000574761">
    <property type="component" value="Unassembled WGS sequence"/>
</dbReference>
<dbReference type="PANTHER" id="PTHR43081">
    <property type="entry name" value="ADENYLATE CYCLASE, TERMINAL-DIFFERENTIATION SPECIFIC-RELATED"/>
    <property type="match status" value="1"/>
</dbReference>
<sequence>MPFGLRSFGGKPLLAGTLASLLGAFLIYAFADTLLARQRELFFDALTQTVSAPETDRLLVVDVDRRSSQATPGELWGRAQSAELVNALADAAPAAVALDFVFSGHCEPADPANGALAEAISRAPTILGFLVGDGTERPPQPVPELAVQRPVAIPDLWFVEGTEASCPLFQNRSAAAAAAFFVGDSDALVRRVAAYTIVDNAPYPALGLEVARRAAGAGTPVLGGTPAWIRLDARLLRLEDDGSLRFAASDAQRIARRTVSAIDVLNGDVAPERIRGKVVLVGSSLPTLGGLRASASMPLEPSVQIHADVATAILTGFVPSRDRLLVRWEAAFALVAGIAGALAVTRMRPTHAAAAGLGLIVATVAGSALIYRQSGLLVDAPAIAMALAAVLLVTGILKFADVRRAEQTARQRFGQYLPPSVVSRYLDNPGLERVGGEERQVTAVFTDIEDFSGLSHRIGPQRLVALLDVYYREVNTLVAEHGGMVNKVVGDAVHALFNAPEDLDRHVDRAIDCARAIRALTEEMRRRPQFSEVEFGRTRIGIETGIVVLGDIGPGSTLDYTAHGEAMNVAARLQEANKLFGTAICIGPAAATETARSLRSLGVHEIRGIAPMEIFTPDDVAPVDEAPGGPI</sequence>
<dbReference type="EC" id="4.6.1.1" evidence="3"/>
<accession>A0A7W6GJU4</accession>
<comment type="caution">
    <text evidence="3">The sequence shown here is derived from an EMBL/GenBank/DDBJ whole genome shotgun (WGS) entry which is preliminary data.</text>
</comment>
<dbReference type="Pfam" id="PF00211">
    <property type="entry name" value="Guanylate_cyc"/>
    <property type="match status" value="1"/>
</dbReference>